<gene>
    <name evidence="6" type="ORF">NMOB1V02_LOCUS5277</name>
</gene>
<dbReference type="GO" id="GO:1990404">
    <property type="term" value="F:NAD+-protein mono-ADP-ribosyltransferase activity"/>
    <property type="evidence" value="ECO:0007669"/>
    <property type="project" value="TreeGrafter"/>
</dbReference>
<feature type="region of interest" description="Disordered" evidence="4">
    <location>
        <begin position="501"/>
        <end position="532"/>
    </location>
</feature>
<dbReference type="PANTHER" id="PTHR45740">
    <property type="entry name" value="POLY [ADP-RIBOSE] POLYMERASE"/>
    <property type="match status" value="1"/>
</dbReference>
<keyword evidence="2" id="KW-0539">Nucleus</keyword>
<evidence type="ECO:0000256" key="4">
    <source>
        <dbReference type="SAM" id="MobiDB-lite"/>
    </source>
</evidence>
<dbReference type="GO" id="GO:0005634">
    <property type="term" value="C:nucleus"/>
    <property type="evidence" value="ECO:0007669"/>
    <property type="project" value="UniProtKB-SubCell"/>
</dbReference>
<comment type="subcellular location">
    <subcellularLocation>
        <location evidence="1">Nucleus</location>
    </subcellularLocation>
</comment>
<evidence type="ECO:0000313" key="7">
    <source>
        <dbReference type="Proteomes" id="UP000678499"/>
    </source>
</evidence>
<evidence type="ECO:0000259" key="5">
    <source>
        <dbReference type="Pfam" id="PF02825"/>
    </source>
</evidence>
<sequence length="771" mass="86079">MTSLRGGKPAPVIVRYVTAAGRRGNENRGNSSAIVASISSPPTRSRVYSKNVPGRKTPSLDWRRKAEPSRGATRGSPCASVASVSSQPMTKTNVSNPRAPFDSGRGRLPFSIVEPDGCCLFLNLANFLPRKSKRKQFLNGKLVSVLVNICGVSRSSRESITSVGIPCGSTEHESNFPLPPLCLACGAFLDIKSKMSLSTKEDAQQGVKPNEGKVKSGRKFTDSRSYPKNFPPWHDGFINGPSNVPYWNNFQSTPRSSEWLDDYNTNNAYPYNHRPHMYRGINEWNVSSDPQNLKRTVSYSTPHADRCAPDTDSVTHKTSKTSGNAKCLIDWSLYSILDALLSNENGSMKPRMLFREACVDPVNFNELMVNYPQVLRLNLGPKTSNRDGNRIGHKQALIQLNPVLKFCSHYLGKNGCQKKFCRGLHLCSRTAVQDLCEKFNCGFEHDVLSKRNSRVVREALNISDLKTIPWATLREFVSFCWRQSHGEVVNDRVSEDDVITTQSISHVSESEKSTAVSQPASDDGGSQAAGSEKLCNDDEELCSIPPETENLSDASAGDDRITNDDLAPEPVEPKRIQWQILSPKGVWINLCAEQGEGLEAAFVHPDMNDVPLRMLWMTSTCVDQELVELLGCDVWKADFNSMTLTFLDTQKTGPSFELRRLSPCENKRMKWYFEVDNRWIEFKSDEASLLHDDDGMIGSDDIEEHIRGQLLKLSRATVEISADSFKGVKPLKFGKLEDREIDFSTMLEIKLTDGTSRKIRRRPKPIPDPDS</sequence>
<evidence type="ECO:0000313" key="6">
    <source>
        <dbReference type="EMBL" id="CAD7277547.1"/>
    </source>
</evidence>
<dbReference type="EMBL" id="CAJPEX010000939">
    <property type="protein sequence ID" value="CAG0917699.1"/>
    <property type="molecule type" value="Genomic_DNA"/>
</dbReference>
<dbReference type="PANTHER" id="PTHR45740:SF2">
    <property type="entry name" value="POLY [ADP-RIBOSE] POLYMERASE"/>
    <property type="match status" value="1"/>
</dbReference>
<dbReference type="InterPro" id="IPR037197">
    <property type="entry name" value="WWE_dom_sf"/>
</dbReference>
<feature type="compositionally biased region" description="Basic and acidic residues" evidence="4">
    <location>
        <begin position="210"/>
        <end position="222"/>
    </location>
</feature>
<reference evidence="6" key="1">
    <citation type="submission" date="2020-11" db="EMBL/GenBank/DDBJ databases">
        <authorList>
            <person name="Tran Van P."/>
        </authorList>
    </citation>
    <scope>NUCLEOTIDE SEQUENCE</scope>
</reference>
<feature type="region of interest" description="Disordered" evidence="4">
    <location>
        <begin position="23"/>
        <end position="101"/>
    </location>
</feature>
<name>A0A7R9BN47_9CRUS</name>
<feature type="compositionally biased region" description="Polar residues" evidence="4">
    <location>
        <begin position="501"/>
        <end position="520"/>
    </location>
</feature>
<feature type="domain" description="WWE" evidence="5">
    <location>
        <begin position="669"/>
        <end position="761"/>
    </location>
</feature>
<dbReference type="AlphaFoldDB" id="A0A7R9BN47"/>
<evidence type="ECO:0000256" key="3">
    <source>
        <dbReference type="ARBA" id="ARBA00024347"/>
    </source>
</evidence>
<feature type="region of interest" description="Disordered" evidence="4">
    <location>
        <begin position="200"/>
        <end position="227"/>
    </location>
</feature>
<dbReference type="EMBL" id="OA882976">
    <property type="protein sequence ID" value="CAD7277547.1"/>
    <property type="molecule type" value="Genomic_DNA"/>
</dbReference>
<feature type="compositionally biased region" description="Low complexity" evidence="4">
    <location>
        <begin position="31"/>
        <end position="42"/>
    </location>
</feature>
<accession>A0A7R9BN47</accession>
<protein>
    <recommendedName>
        <fullName evidence="5">WWE domain-containing protein</fullName>
    </recommendedName>
</protein>
<feature type="compositionally biased region" description="Polar residues" evidence="4">
    <location>
        <begin position="82"/>
        <end position="96"/>
    </location>
</feature>
<comment type="similarity">
    <text evidence="3">Belongs to the ARTD/PARP family.</text>
</comment>
<dbReference type="Pfam" id="PF02825">
    <property type="entry name" value="WWE"/>
    <property type="match status" value="1"/>
</dbReference>
<keyword evidence="7" id="KW-1185">Reference proteome</keyword>
<evidence type="ECO:0000256" key="2">
    <source>
        <dbReference type="ARBA" id="ARBA00023242"/>
    </source>
</evidence>
<dbReference type="InterPro" id="IPR051712">
    <property type="entry name" value="ARTD-AVP"/>
</dbReference>
<feature type="region of interest" description="Disordered" evidence="4">
    <location>
        <begin position="545"/>
        <end position="569"/>
    </location>
</feature>
<evidence type="ECO:0000256" key="1">
    <source>
        <dbReference type="ARBA" id="ARBA00004123"/>
    </source>
</evidence>
<dbReference type="Proteomes" id="UP000678499">
    <property type="component" value="Unassembled WGS sequence"/>
</dbReference>
<dbReference type="GO" id="GO:0003950">
    <property type="term" value="F:NAD+ poly-ADP-ribosyltransferase activity"/>
    <property type="evidence" value="ECO:0007669"/>
    <property type="project" value="TreeGrafter"/>
</dbReference>
<proteinExistence type="inferred from homology"/>
<dbReference type="InterPro" id="IPR004170">
    <property type="entry name" value="WWE_dom"/>
</dbReference>
<dbReference type="Gene3D" id="3.30.720.50">
    <property type="match status" value="1"/>
</dbReference>
<organism evidence="6">
    <name type="scientific">Notodromas monacha</name>
    <dbReference type="NCBI Taxonomy" id="399045"/>
    <lineage>
        <taxon>Eukaryota</taxon>
        <taxon>Metazoa</taxon>
        <taxon>Ecdysozoa</taxon>
        <taxon>Arthropoda</taxon>
        <taxon>Crustacea</taxon>
        <taxon>Oligostraca</taxon>
        <taxon>Ostracoda</taxon>
        <taxon>Podocopa</taxon>
        <taxon>Podocopida</taxon>
        <taxon>Cypridocopina</taxon>
        <taxon>Cypridoidea</taxon>
        <taxon>Cyprididae</taxon>
        <taxon>Notodromas</taxon>
    </lineage>
</organism>